<comment type="caution">
    <text evidence="2">The sequence shown here is derived from an EMBL/GenBank/DDBJ whole genome shotgun (WGS) entry which is preliminary data.</text>
</comment>
<evidence type="ECO:0000313" key="3">
    <source>
        <dbReference type="Proteomes" id="UP000824120"/>
    </source>
</evidence>
<reference evidence="2 3" key="1">
    <citation type="submission" date="2020-09" db="EMBL/GenBank/DDBJ databases">
        <title>De no assembly of potato wild relative species, Solanum commersonii.</title>
        <authorList>
            <person name="Cho K."/>
        </authorList>
    </citation>
    <scope>NUCLEOTIDE SEQUENCE [LARGE SCALE GENOMIC DNA]</scope>
    <source>
        <strain evidence="2">LZ3.2</strain>
        <tissue evidence="2">Leaf</tissue>
    </source>
</reference>
<dbReference type="EMBL" id="JACXVP010000012">
    <property type="protein sequence ID" value="KAG5572420.1"/>
    <property type="molecule type" value="Genomic_DNA"/>
</dbReference>
<feature type="region of interest" description="Disordered" evidence="1">
    <location>
        <begin position="1"/>
        <end position="25"/>
    </location>
</feature>
<evidence type="ECO:0000256" key="1">
    <source>
        <dbReference type="SAM" id="MobiDB-lite"/>
    </source>
</evidence>
<name>A0A9J5WAV6_SOLCO</name>
<dbReference type="Proteomes" id="UP000824120">
    <property type="component" value="Chromosome 12"/>
</dbReference>
<evidence type="ECO:0000313" key="2">
    <source>
        <dbReference type="EMBL" id="KAG5572420.1"/>
    </source>
</evidence>
<keyword evidence="3" id="KW-1185">Reference proteome</keyword>
<proteinExistence type="predicted"/>
<sequence length="98" mass="10894">MDLVGPEGKTGAFSSSNEPRESKPHFADFCTSVKTLIMEPVGPEGQKQKFSWTFVKALVMEPVGPKGKMSAFSSSNKPPIRVNPYFDDLYVLSSMDFW</sequence>
<gene>
    <name evidence="2" type="ORF">H5410_062186</name>
</gene>
<protein>
    <submittedName>
        <fullName evidence="2">Uncharacterized protein</fullName>
    </submittedName>
</protein>
<dbReference type="AlphaFoldDB" id="A0A9J5WAV6"/>
<organism evidence="2 3">
    <name type="scientific">Solanum commersonii</name>
    <name type="common">Commerson's wild potato</name>
    <name type="synonym">Commerson's nightshade</name>
    <dbReference type="NCBI Taxonomy" id="4109"/>
    <lineage>
        <taxon>Eukaryota</taxon>
        <taxon>Viridiplantae</taxon>
        <taxon>Streptophyta</taxon>
        <taxon>Embryophyta</taxon>
        <taxon>Tracheophyta</taxon>
        <taxon>Spermatophyta</taxon>
        <taxon>Magnoliopsida</taxon>
        <taxon>eudicotyledons</taxon>
        <taxon>Gunneridae</taxon>
        <taxon>Pentapetalae</taxon>
        <taxon>asterids</taxon>
        <taxon>lamiids</taxon>
        <taxon>Solanales</taxon>
        <taxon>Solanaceae</taxon>
        <taxon>Solanoideae</taxon>
        <taxon>Solaneae</taxon>
        <taxon>Solanum</taxon>
    </lineage>
</organism>
<accession>A0A9J5WAV6</accession>